<dbReference type="RefSeq" id="WP_284255041.1">
    <property type="nucleotide sequence ID" value="NZ_BAAAQO010000004.1"/>
</dbReference>
<accession>A0ABQ6KAY4</accession>
<evidence type="ECO:0000259" key="2">
    <source>
        <dbReference type="Pfam" id="PF12688"/>
    </source>
</evidence>
<dbReference type="InterPro" id="IPR041656">
    <property type="entry name" value="TPR_5"/>
</dbReference>
<proteinExistence type="predicted"/>
<dbReference type="SUPFAM" id="SSF48452">
    <property type="entry name" value="TPR-like"/>
    <property type="match status" value="1"/>
</dbReference>
<sequence>MTTTDDALHLFEEAGEHDSAGREEQAEPLYRAALAAGLPTAERIQAVIQLASTIRNLDRGEEALGMLEAESEGRPVDEWTPALAAFTALTLASLGRDRGALVVALRALIPSLPRYHRSVAAYVDELADGAR</sequence>
<gene>
    <name evidence="3" type="ORF">GCM10025881_32980</name>
</gene>
<reference evidence="4" key="1">
    <citation type="journal article" date="2019" name="Int. J. Syst. Evol. Microbiol.">
        <title>The Global Catalogue of Microorganisms (GCM) 10K type strain sequencing project: providing services to taxonomists for standard genome sequencing and annotation.</title>
        <authorList>
            <consortium name="The Broad Institute Genomics Platform"/>
            <consortium name="The Broad Institute Genome Sequencing Center for Infectious Disease"/>
            <person name="Wu L."/>
            <person name="Ma J."/>
        </authorList>
    </citation>
    <scope>NUCLEOTIDE SEQUENCE [LARGE SCALE GENOMIC DNA]</scope>
    <source>
        <strain evidence="4">NBRC 108894</strain>
    </source>
</reference>
<organism evidence="3 4">
    <name type="scientific">Pseudolysinimonas kribbensis</name>
    <dbReference type="NCBI Taxonomy" id="433641"/>
    <lineage>
        <taxon>Bacteria</taxon>
        <taxon>Bacillati</taxon>
        <taxon>Actinomycetota</taxon>
        <taxon>Actinomycetes</taxon>
        <taxon>Micrococcales</taxon>
        <taxon>Microbacteriaceae</taxon>
        <taxon>Pseudolysinimonas</taxon>
    </lineage>
</organism>
<dbReference type="Gene3D" id="1.25.40.10">
    <property type="entry name" value="Tetratricopeptide repeat domain"/>
    <property type="match status" value="1"/>
</dbReference>
<evidence type="ECO:0000313" key="3">
    <source>
        <dbReference type="EMBL" id="GMA96474.1"/>
    </source>
</evidence>
<comment type="caution">
    <text evidence="3">The sequence shown here is derived from an EMBL/GenBank/DDBJ whole genome shotgun (WGS) entry which is preliminary data.</text>
</comment>
<dbReference type="EMBL" id="BSVB01000001">
    <property type="protein sequence ID" value="GMA96474.1"/>
    <property type="molecule type" value="Genomic_DNA"/>
</dbReference>
<dbReference type="Pfam" id="PF12688">
    <property type="entry name" value="TPR_5"/>
    <property type="match status" value="1"/>
</dbReference>
<keyword evidence="4" id="KW-1185">Reference proteome</keyword>
<name>A0ABQ6KAY4_9MICO</name>
<feature type="domain" description="Tetratrico peptide repeat group 5" evidence="2">
    <location>
        <begin position="10"/>
        <end position="126"/>
    </location>
</feature>
<evidence type="ECO:0000256" key="1">
    <source>
        <dbReference type="SAM" id="MobiDB-lite"/>
    </source>
</evidence>
<dbReference type="InterPro" id="IPR011990">
    <property type="entry name" value="TPR-like_helical_dom_sf"/>
</dbReference>
<evidence type="ECO:0000313" key="4">
    <source>
        <dbReference type="Proteomes" id="UP001157034"/>
    </source>
</evidence>
<dbReference type="Proteomes" id="UP001157034">
    <property type="component" value="Unassembled WGS sequence"/>
</dbReference>
<protein>
    <recommendedName>
        <fullName evidence="2">Tetratrico peptide repeat group 5 domain-containing protein</fullName>
    </recommendedName>
</protein>
<feature type="region of interest" description="Disordered" evidence="1">
    <location>
        <begin position="1"/>
        <end position="25"/>
    </location>
</feature>